<feature type="transmembrane region" description="Helical" evidence="4">
    <location>
        <begin position="372"/>
        <end position="391"/>
    </location>
</feature>
<feature type="transmembrane region" description="Helical" evidence="4">
    <location>
        <begin position="147"/>
        <end position="167"/>
    </location>
</feature>
<feature type="domain" description="Major facilitator superfamily (MFS) profile" evidence="5">
    <location>
        <begin position="15"/>
        <end position="397"/>
    </location>
</feature>
<dbReference type="CDD" id="cd17370">
    <property type="entry name" value="MFS_MJ1317_like"/>
    <property type="match status" value="1"/>
</dbReference>
<dbReference type="SUPFAM" id="SSF103473">
    <property type="entry name" value="MFS general substrate transporter"/>
    <property type="match status" value="1"/>
</dbReference>
<evidence type="ECO:0000256" key="1">
    <source>
        <dbReference type="ARBA" id="ARBA00022692"/>
    </source>
</evidence>
<dbReference type="PANTHER" id="PTHR23518">
    <property type="entry name" value="C-METHYLTRANSFERASE"/>
    <property type="match status" value="1"/>
</dbReference>
<keyword evidence="7" id="KW-1185">Reference proteome</keyword>
<dbReference type="PANTHER" id="PTHR23518:SF2">
    <property type="entry name" value="MAJOR FACILITATOR SUPERFAMILY TRANSPORTER"/>
    <property type="match status" value="1"/>
</dbReference>
<sequence>MEKKTASVLTKMPLSIWALGFVSMFMDISSEIIHSLLPLFLTTTLGTSIIVIGIIEGSGESTALIFKIFSGVISDYLGQRKMLAVLGYALGAVAKPFFALASTSEIIMGARVLDRIGKGIRGAPRDALVADIAPYSMRGSAFGLRQALDTLGAVIGPLMAMVLMYLFNNHFRTVFWIATIPGVLAVLLLIYGVKEPIPLERREKRLNPISRKNLQHLGIAYWWLVIIGAMLTLARFSEAFLVLRAMDVGLPIAWAPFVMIIMSLTYSISAYPFGKLADNMSHVKLLVFGIIVLIAADLTLAFNAHWLTLMIGAALWGIHMGMTQGLLATMVADVSPDDLRGTAYGFFNLVSGFMMLIASIFAGFLWQQYGPASTFYTGAIFCVLSLIGLLLRHIHLNFKTIFFS</sequence>
<keyword evidence="1 4" id="KW-0812">Transmembrane</keyword>
<dbReference type="InterPro" id="IPR036259">
    <property type="entry name" value="MFS_trans_sf"/>
</dbReference>
<feature type="transmembrane region" description="Helical" evidence="4">
    <location>
        <begin position="344"/>
        <end position="366"/>
    </location>
</feature>
<reference evidence="6 7" key="1">
    <citation type="submission" date="2023-02" db="EMBL/GenBank/DDBJ databases">
        <title>Genome Sequence of L. cardiaca H63T.</title>
        <authorList>
            <person name="Lopez A.E."/>
            <person name="Cianciotto N.P."/>
        </authorList>
    </citation>
    <scope>NUCLEOTIDE SEQUENCE [LARGE SCALE GENOMIC DNA]</scope>
    <source>
        <strain evidence="6 7">H63</strain>
    </source>
</reference>
<evidence type="ECO:0000259" key="5">
    <source>
        <dbReference type="PROSITE" id="PS50850"/>
    </source>
</evidence>
<dbReference type="InterPro" id="IPR020846">
    <property type="entry name" value="MFS_dom"/>
</dbReference>
<feature type="transmembrane region" description="Helical" evidence="4">
    <location>
        <begin position="254"/>
        <end position="273"/>
    </location>
</feature>
<evidence type="ECO:0000256" key="2">
    <source>
        <dbReference type="ARBA" id="ARBA00022989"/>
    </source>
</evidence>
<protein>
    <submittedName>
        <fullName evidence="6">MFS transporter</fullName>
    </submittedName>
</protein>
<feature type="transmembrane region" description="Helical" evidence="4">
    <location>
        <begin position="214"/>
        <end position="234"/>
    </location>
</feature>
<gene>
    <name evidence="6" type="ORF">PXX05_06025</name>
</gene>
<dbReference type="RefSeq" id="WP_275090160.1">
    <property type="nucleotide sequence ID" value="NZ_CP119078.1"/>
</dbReference>
<dbReference type="Pfam" id="PF07690">
    <property type="entry name" value="MFS_1"/>
    <property type="match status" value="2"/>
</dbReference>
<evidence type="ECO:0000313" key="6">
    <source>
        <dbReference type="EMBL" id="WED44342.1"/>
    </source>
</evidence>
<feature type="transmembrane region" description="Helical" evidence="4">
    <location>
        <begin position="36"/>
        <end position="55"/>
    </location>
</feature>
<organism evidence="6 7">
    <name type="scientific">Legionella cardiaca</name>
    <dbReference type="NCBI Taxonomy" id="1071983"/>
    <lineage>
        <taxon>Bacteria</taxon>
        <taxon>Pseudomonadati</taxon>
        <taxon>Pseudomonadota</taxon>
        <taxon>Gammaproteobacteria</taxon>
        <taxon>Legionellales</taxon>
        <taxon>Legionellaceae</taxon>
        <taxon>Legionella</taxon>
    </lineage>
</organism>
<name>A0ABY8AUG7_9GAMM</name>
<dbReference type="PROSITE" id="PS50850">
    <property type="entry name" value="MFS"/>
    <property type="match status" value="1"/>
</dbReference>
<keyword evidence="3 4" id="KW-0472">Membrane</keyword>
<proteinExistence type="predicted"/>
<dbReference type="EMBL" id="CP119078">
    <property type="protein sequence ID" value="WED44342.1"/>
    <property type="molecule type" value="Genomic_DNA"/>
</dbReference>
<keyword evidence="2 4" id="KW-1133">Transmembrane helix</keyword>
<feature type="transmembrane region" description="Helical" evidence="4">
    <location>
        <begin position="285"/>
        <end position="307"/>
    </location>
</feature>
<evidence type="ECO:0000256" key="4">
    <source>
        <dbReference type="SAM" id="Phobius"/>
    </source>
</evidence>
<feature type="transmembrane region" description="Helical" evidence="4">
    <location>
        <begin position="173"/>
        <end position="193"/>
    </location>
</feature>
<dbReference type="Gene3D" id="1.20.1250.20">
    <property type="entry name" value="MFS general substrate transporter like domains"/>
    <property type="match status" value="1"/>
</dbReference>
<dbReference type="Proteomes" id="UP001222087">
    <property type="component" value="Chromosome"/>
</dbReference>
<accession>A0ABY8AUG7</accession>
<dbReference type="InterPro" id="IPR011701">
    <property type="entry name" value="MFS"/>
</dbReference>
<evidence type="ECO:0000313" key="7">
    <source>
        <dbReference type="Proteomes" id="UP001222087"/>
    </source>
</evidence>
<evidence type="ECO:0000256" key="3">
    <source>
        <dbReference type="ARBA" id="ARBA00023136"/>
    </source>
</evidence>